<dbReference type="AlphaFoldDB" id="A0A1E3GVL3"/>
<dbReference type="Pfam" id="PF04349">
    <property type="entry name" value="MdoG"/>
    <property type="match status" value="1"/>
</dbReference>
<keyword evidence="5" id="KW-0732">Signal</keyword>
<keyword evidence="7" id="KW-0812">Transmembrane</keyword>
<dbReference type="PIRSF" id="PIRSF006281">
    <property type="entry name" value="MdoG"/>
    <property type="match status" value="1"/>
</dbReference>
<dbReference type="InterPro" id="IPR013783">
    <property type="entry name" value="Ig-like_fold"/>
</dbReference>
<reference evidence="9 10" key="1">
    <citation type="submission" date="2016-07" db="EMBL/GenBank/DDBJ databases">
        <title>Draft Genome Sequence of Methylophaga muralis Bur 1.</title>
        <authorList>
            <person name="Vasilenko O.V."/>
            <person name="Doronina N.V."/>
            <person name="Shmareva M.N."/>
            <person name="Tarlachkov S.V."/>
            <person name="Mustakhimov I."/>
            <person name="Trotsenko Y.A."/>
        </authorList>
    </citation>
    <scope>NUCLEOTIDE SEQUENCE [LARGE SCALE GENOMIC DNA]</scope>
    <source>
        <strain evidence="9 10">Bur 1</strain>
    </source>
</reference>
<dbReference type="Proteomes" id="UP000094379">
    <property type="component" value="Unassembled WGS sequence"/>
</dbReference>
<dbReference type="InterPro" id="IPR014756">
    <property type="entry name" value="Ig_E-set"/>
</dbReference>
<dbReference type="FunFam" id="2.70.98.10:FF:000001">
    <property type="entry name" value="Glucans biosynthesis protein G"/>
    <property type="match status" value="1"/>
</dbReference>
<evidence type="ECO:0000256" key="4">
    <source>
        <dbReference type="ARBA" id="ARBA00015376"/>
    </source>
</evidence>
<gene>
    <name evidence="9" type="primary">mdoG_1</name>
    <name evidence="9" type="ORF">A9E74_00081</name>
</gene>
<dbReference type="RefSeq" id="WP_069294698.1">
    <property type="nucleotide sequence ID" value="NZ_MCRI01000001.1"/>
</dbReference>
<comment type="caution">
    <text evidence="9">The sequence shown here is derived from an EMBL/GenBank/DDBJ whole genome shotgun (WGS) entry which is preliminary data.</text>
</comment>
<keyword evidence="7" id="KW-1133">Transmembrane helix</keyword>
<organism evidence="9 10">
    <name type="scientific">Methylophaga muralis</name>
    <dbReference type="NCBI Taxonomy" id="291169"/>
    <lineage>
        <taxon>Bacteria</taxon>
        <taxon>Pseudomonadati</taxon>
        <taxon>Pseudomonadota</taxon>
        <taxon>Gammaproteobacteria</taxon>
        <taxon>Thiotrichales</taxon>
        <taxon>Piscirickettsiaceae</taxon>
        <taxon>Methylophaga</taxon>
    </lineage>
</organism>
<dbReference type="PANTHER" id="PTHR30504:SF4">
    <property type="entry name" value="GLUCANS BIOSYNTHESIS PROTEIN G"/>
    <property type="match status" value="1"/>
</dbReference>
<keyword evidence="10" id="KW-1185">Reference proteome</keyword>
<dbReference type="SUPFAM" id="SSF74650">
    <property type="entry name" value="Galactose mutarotase-like"/>
    <property type="match status" value="1"/>
</dbReference>
<dbReference type="GO" id="GO:0030288">
    <property type="term" value="C:outer membrane-bounded periplasmic space"/>
    <property type="evidence" value="ECO:0007669"/>
    <property type="project" value="TreeGrafter"/>
</dbReference>
<dbReference type="GO" id="GO:0051274">
    <property type="term" value="P:beta-glucan biosynthetic process"/>
    <property type="evidence" value="ECO:0007669"/>
    <property type="project" value="TreeGrafter"/>
</dbReference>
<dbReference type="EMBL" id="MCRI01000001">
    <property type="protein sequence ID" value="ODN68109.1"/>
    <property type="molecule type" value="Genomic_DNA"/>
</dbReference>
<comment type="subcellular location">
    <subcellularLocation>
        <location evidence="1">Periplasm</location>
    </subcellularLocation>
</comment>
<keyword evidence="6" id="KW-0574">Periplasm</keyword>
<dbReference type="SUPFAM" id="SSF81296">
    <property type="entry name" value="E set domains"/>
    <property type="match status" value="1"/>
</dbReference>
<evidence type="ECO:0000256" key="1">
    <source>
        <dbReference type="ARBA" id="ARBA00004418"/>
    </source>
</evidence>
<dbReference type="InterPro" id="IPR011013">
    <property type="entry name" value="Gal_mutarotase_sf_dom"/>
</dbReference>
<dbReference type="STRING" id="291169.A9E74_00081"/>
<dbReference type="Gene3D" id="2.70.98.10">
    <property type="match status" value="1"/>
</dbReference>
<comment type="similarity">
    <text evidence="3">Belongs to the OpgD/OpgG family.</text>
</comment>
<dbReference type="GO" id="GO:0003824">
    <property type="term" value="F:catalytic activity"/>
    <property type="evidence" value="ECO:0007669"/>
    <property type="project" value="InterPro"/>
</dbReference>
<accession>A0A1E3GVL3</accession>
<evidence type="ECO:0000256" key="6">
    <source>
        <dbReference type="ARBA" id="ARBA00022764"/>
    </source>
</evidence>
<feature type="transmembrane region" description="Helical" evidence="7">
    <location>
        <begin position="12"/>
        <end position="34"/>
    </location>
</feature>
<evidence type="ECO:0000256" key="7">
    <source>
        <dbReference type="SAM" id="Phobius"/>
    </source>
</evidence>
<evidence type="ECO:0000256" key="2">
    <source>
        <dbReference type="ARBA" id="ARBA00005001"/>
    </source>
</evidence>
<comment type="pathway">
    <text evidence="2">Glycan metabolism; osmoregulated periplasmic glucan (OPG) biosynthesis.</text>
</comment>
<dbReference type="UniPathway" id="UPA00637"/>
<dbReference type="Gene3D" id="2.60.40.10">
    <property type="entry name" value="Immunoglobulins"/>
    <property type="match status" value="1"/>
</dbReference>
<dbReference type="InterPro" id="IPR014438">
    <property type="entry name" value="Glucan_biosyn_MdoG/MdoD"/>
</dbReference>
<dbReference type="PANTHER" id="PTHR30504">
    <property type="entry name" value="GLUCANS BIOSYNTHESIS PROTEIN"/>
    <property type="match status" value="1"/>
</dbReference>
<feature type="domain" description="Glucan biosynthesis periplasmic MdoG C-terminal" evidence="8">
    <location>
        <begin position="34"/>
        <end position="520"/>
    </location>
</feature>
<protein>
    <recommendedName>
        <fullName evidence="4">Glucans biosynthesis protein G</fullName>
    </recommendedName>
</protein>
<evidence type="ECO:0000313" key="9">
    <source>
        <dbReference type="EMBL" id="ODN68109.1"/>
    </source>
</evidence>
<evidence type="ECO:0000256" key="5">
    <source>
        <dbReference type="ARBA" id="ARBA00022729"/>
    </source>
</evidence>
<proteinExistence type="inferred from homology"/>
<dbReference type="GO" id="GO:0030246">
    <property type="term" value="F:carbohydrate binding"/>
    <property type="evidence" value="ECO:0007669"/>
    <property type="project" value="InterPro"/>
</dbReference>
<evidence type="ECO:0000313" key="10">
    <source>
        <dbReference type="Proteomes" id="UP000094379"/>
    </source>
</evidence>
<evidence type="ECO:0000256" key="3">
    <source>
        <dbReference type="ARBA" id="ARBA00009284"/>
    </source>
</evidence>
<name>A0A1E3GVL3_9GAMM</name>
<dbReference type="PATRIC" id="fig|291169.3.peg.80"/>
<evidence type="ECO:0000259" key="8">
    <source>
        <dbReference type="Pfam" id="PF04349"/>
    </source>
</evidence>
<dbReference type="InterPro" id="IPR014718">
    <property type="entry name" value="GH-type_carb-bd"/>
</dbReference>
<keyword evidence="7" id="KW-0472">Membrane</keyword>
<sequence length="529" mass="60074">MSYPLANRSGRSLNFISNVVAISLLVLSTSSFGFSLDDVAEKAQALVKQDYVKPQSNLPVEFSQMQFADYMKIQPIAEKFHWNDQQTPFRLAFYHQGMHFKVPVKINEILPNGMTEITYDPEDFAFGDLSFDKATTSNLGYAGFRVLYPINKADKYDEIMSVLGASYFRVIGKDQVYGLSGRGMNIDTAVSDDIAEEFPEFREFWIQHPQPGEENLVIYALLDSPSATGAYRFDLQPGANTVLDVEAKVYLRKQVNELGLATLTSMFLYDGRQPPSQHNFRPQIHDSNGLSIHAGNGEWIWRPLNNPDGVSVSTWQVESPKGFGLLQRGREFSRFQDLDDLYHLRPSAWVETKSDWGKGRIKLIEYRTADETNDNVGAFWIPDNLPAFGEPLDLAYRIHWTLDEPSLADPNIAWVAQTLRSAGEDKQANLIRDLDETILLQVDFQGPVLTERGEYQMPATQISISEHAEILSSHLRYNQATKGWRLIMRTRIHDPTKVVEMRAALVDENQQPLSETWSYQIPVGYAVTR</sequence>
<dbReference type="InterPro" id="IPR007444">
    <property type="entry name" value="Glucan_biosyn_MdoG_C"/>
</dbReference>